<feature type="region of interest" description="Disordered" evidence="1">
    <location>
        <begin position="484"/>
        <end position="514"/>
    </location>
</feature>
<sequence>MPESWRIVQTGQRLSGPKTGEPIYSWFYGAQHFRSHRAASSFAKTNHVEEPLKLNAFLASASKVEQESGVTPATKQNPVDLGAKDAAEMEESIGQDQTRMDNGTSKGATPTDHGTHGISEEASTEISKDAVSTDSGLNKDKCPSPPTGEDVTAMHTDHGMNKETTSTDHALNKDQKSADVGVSKDATSTDGRENQEQMLTDDGMNKAATDNGMSEAVGDVLDGVRAELRAAKLAVAWGGTSLSCSGCVVSKRSSDSAGAQRGILHMAGRSRLAGFGDSSWPQLLQWRQDLEDSRRKILSAFRLDFPEARRGKGKGHGRIPGQDPWLSSSPRARAALLTLAKGLPLEDLDCQFILCEIGKQLGGRRETTTCARLWAGTGTLAAGAAGSRRVRSTVAVLFQGWPRGCSRLGKGGEVVPAVLGQLVIGSDTLELQWRQVPDLSHECLRNAVFLQSCCSCGRASTNIHHDLHHWWRTEGERFVTVNSMDGDPADDSVEGDEEEWHEPLDPSPEDTVDPTEHAAQEALDACDDHLKVKTVIEELRENMEAMANEPVAVPALPDKADGKDEDANEGWDTKLDVSRFVDSWRELPSVQVQPTKDTNLQCLMRRVAEIQPLLVKFCTAIQLAARVLSRAQVTGEHRAANTWNDWEHELALARQASLATAVRSRMSRLQAWTSRQEKMHGPGGKDDGVPLQRVTTFGSHASVQILLFVKDDSTIGYGCVQTVFRAAVLTGKTSTRRLRVARPSTGALPPNMCQSVRVVELMQMLRHKWYATSLNPSHRLLPEQVIAQILPVEVRHDADKMAVVFSEEAVKLTEAFLAKKPWLSRDAEPAAVTGPAASETVEGLTTRSFLPQSCTKTVPLFMSKLPEMWAKQSSPILDDSGCFETFKKKVEWTEISSRAVSYFDVVCTGKQGVEYSKLVHGCFAGVLPHKDGSLQRLRKLVQDIDQIAPEWLPLKGLGKEAEAHSWRLLSVEGFDGKGWRVAWCAFSGQLRLLPHAFLAAHLVGLESSASEVRSLFLRNLEAAVSAICVKKGDGDALLRAIDLGLTREAGPARPYAAEVLEEDISLGRLLDVKFNEIHARLDKLEAAIDTKADDVKLQGVDLAVQGLQDQAETASGHVSKLEEVLKSKANAQDVPTVPQFHSLVDAVQQKAEVTEVPTNSQLEAVKKLLDMKIDSPAVESIKDMHAQMQELDDLRVEVARKADNSAVPTLQQLELRLGDKADLSAVPTYEQMQAMLQILELKADAAKVPTWSDLKVDAELRRLQEERCRRRL</sequence>
<accession>A0A1Q9DQ28</accession>
<evidence type="ECO:0000313" key="2">
    <source>
        <dbReference type="EMBL" id="OLP97258.1"/>
    </source>
</evidence>
<protein>
    <submittedName>
        <fullName evidence="2">Uncharacterized protein</fullName>
    </submittedName>
</protein>
<keyword evidence="3" id="KW-1185">Reference proteome</keyword>
<name>A0A1Q9DQ28_SYMMI</name>
<gene>
    <name evidence="2" type="ORF">AK812_SmicGene20439</name>
</gene>
<evidence type="ECO:0000256" key="1">
    <source>
        <dbReference type="SAM" id="MobiDB-lite"/>
    </source>
</evidence>
<feature type="compositionally biased region" description="Acidic residues" evidence="1">
    <location>
        <begin position="487"/>
        <end position="500"/>
    </location>
</feature>
<feature type="compositionally biased region" description="Polar residues" evidence="1">
    <location>
        <begin position="94"/>
        <end position="108"/>
    </location>
</feature>
<evidence type="ECO:0000313" key="3">
    <source>
        <dbReference type="Proteomes" id="UP000186817"/>
    </source>
</evidence>
<dbReference type="OrthoDB" id="449472at2759"/>
<dbReference type="AlphaFoldDB" id="A0A1Q9DQ28"/>
<reference evidence="2 3" key="1">
    <citation type="submission" date="2016-02" db="EMBL/GenBank/DDBJ databases">
        <title>Genome analysis of coral dinoflagellate symbionts highlights evolutionary adaptations to a symbiotic lifestyle.</title>
        <authorList>
            <person name="Aranda M."/>
            <person name="Li Y."/>
            <person name="Liew Y.J."/>
            <person name="Baumgarten S."/>
            <person name="Simakov O."/>
            <person name="Wilson M."/>
            <person name="Piel J."/>
            <person name="Ashoor H."/>
            <person name="Bougouffa S."/>
            <person name="Bajic V.B."/>
            <person name="Ryu T."/>
            <person name="Ravasi T."/>
            <person name="Bayer T."/>
            <person name="Micklem G."/>
            <person name="Kim H."/>
            <person name="Bhak J."/>
            <person name="Lajeunesse T.C."/>
            <person name="Voolstra C.R."/>
        </authorList>
    </citation>
    <scope>NUCLEOTIDE SEQUENCE [LARGE SCALE GENOMIC DNA]</scope>
    <source>
        <strain evidence="2 3">CCMP2467</strain>
    </source>
</reference>
<dbReference type="EMBL" id="LSRX01000441">
    <property type="protein sequence ID" value="OLP97258.1"/>
    <property type="molecule type" value="Genomic_DNA"/>
</dbReference>
<feature type="region of interest" description="Disordered" evidence="1">
    <location>
        <begin position="90"/>
        <end position="200"/>
    </location>
</feature>
<dbReference type="Proteomes" id="UP000186817">
    <property type="component" value="Unassembled WGS sequence"/>
</dbReference>
<organism evidence="2 3">
    <name type="scientific">Symbiodinium microadriaticum</name>
    <name type="common">Dinoflagellate</name>
    <name type="synonym">Zooxanthella microadriatica</name>
    <dbReference type="NCBI Taxonomy" id="2951"/>
    <lineage>
        <taxon>Eukaryota</taxon>
        <taxon>Sar</taxon>
        <taxon>Alveolata</taxon>
        <taxon>Dinophyceae</taxon>
        <taxon>Suessiales</taxon>
        <taxon>Symbiodiniaceae</taxon>
        <taxon>Symbiodinium</taxon>
    </lineage>
</organism>
<comment type="caution">
    <text evidence="2">The sequence shown here is derived from an EMBL/GenBank/DDBJ whole genome shotgun (WGS) entry which is preliminary data.</text>
</comment>
<proteinExistence type="predicted"/>